<dbReference type="EMBL" id="QFOD01000011">
    <property type="protein sequence ID" value="PZP31230.1"/>
    <property type="molecule type" value="Genomic_DNA"/>
</dbReference>
<dbReference type="AlphaFoldDB" id="A0A2W5DRU5"/>
<reference evidence="2 3" key="1">
    <citation type="submission" date="2017-08" db="EMBL/GenBank/DDBJ databases">
        <title>Infants hospitalized years apart are colonized by the same room-sourced microbial strains.</title>
        <authorList>
            <person name="Brooks B."/>
            <person name="Olm M.R."/>
            <person name="Firek B.A."/>
            <person name="Baker R."/>
            <person name="Thomas B.C."/>
            <person name="Morowitz M.J."/>
            <person name="Banfield J.F."/>
        </authorList>
    </citation>
    <scope>NUCLEOTIDE SEQUENCE [LARGE SCALE GENOMIC DNA]</scope>
    <source>
        <strain evidence="2">S2_012_000_R2_81</strain>
    </source>
</reference>
<feature type="chain" id="PRO_5016024184" description="DUF2141 domain-containing protein" evidence="1">
    <location>
        <begin position="24"/>
        <end position="151"/>
    </location>
</feature>
<evidence type="ECO:0000313" key="2">
    <source>
        <dbReference type="EMBL" id="PZP31230.1"/>
    </source>
</evidence>
<gene>
    <name evidence="2" type="ORF">DI603_12735</name>
</gene>
<dbReference type="InterPro" id="IPR018673">
    <property type="entry name" value="DUF2141"/>
</dbReference>
<comment type="caution">
    <text evidence="2">The sequence shown here is derived from an EMBL/GenBank/DDBJ whole genome shotgun (WGS) entry which is preliminary data.</text>
</comment>
<feature type="signal peptide" evidence="1">
    <location>
        <begin position="1"/>
        <end position="23"/>
    </location>
</feature>
<sequence length="151" mass="15905">MTNAKPLSILLAVCLQAPLLVQAGELQLEVQGLDTSRVAGATLMVAAYGATDTWLGKPAFARRLALADLKTEGGRVSVTLADLPDALLAQPLALTVVQDVNANGRLDRNAFGMPTEPYGFSNDAAGSFGPPSFEAARFQWAPGQLVRIKLN</sequence>
<proteinExistence type="predicted"/>
<evidence type="ECO:0000313" key="3">
    <source>
        <dbReference type="Proteomes" id="UP000249633"/>
    </source>
</evidence>
<dbReference type="Proteomes" id="UP000249633">
    <property type="component" value="Unassembled WGS sequence"/>
</dbReference>
<dbReference type="Pfam" id="PF09912">
    <property type="entry name" value="DUF2141"/>
    <property type="match status" value="1"/>
</dbReference>
<evidence type="ECO:0000256" key="1">
    <source>
        <dbReference type="SAM" id="SignalP"/>
    </source>
</evidence>
<keyword evidence="1" id="KW-0732">Signal</keyword>
<accession>A0A2W5DRU5</accession>
<evidence type="ECO:0008006" key="4">
    <source>
        <dbReference type="Google" id="ProtNLM"/>
    </source>
</evidence>
<organism evidence="2 3">
    <name type="scientific">Roseateles depolymerans</name>
    <dbReference type="NCBI Taxonomy" id="76731"/>
    <lineage>
        <taxon>Bacteria</taxon>
        <taxon>Pseudomonadati</taxon>
        <taxon>Pseudomonadota</taxon>
        <taxon>Betaproteobacteria</taxon>
        <taxon>Burkholderiales</taxon>
        <taxon>Sphaerotilaceae</taxon>
        <taxon>Roseateles</taxon>
    </lineage>
</organism>
<protein>
    <recommendedName>
        <fullName evidence="4">DUF2141 domain-containing protein</fullName>
    </recommendedName>
</protein>
<name>A0A2W5DRU5_9BURK</name>